<evidence type="ECO:0000313" key="3">
    <source>
        <dbReference type="Proteomes" id="UP000316726"/>
    </source>
</evidence>
<proteinExistence type="predicted"/>
<protein>
    <submittedName>
        <fullName evidence="2">Uncharacterized protein</fullName>
    </submittedName>
</protein>
<feature type="region of interest" description="Disordered" evidence="1">
    <location>
        <begin position="1"/>
        <end position="25"/>
    </location>
</feature>
<dbReference type="OrthoDB" id="10504818at2759"/>
<keyword evidence="3" id="KW-1185">Reference proteome</keyword>
<evidence type="ECO:0000256" key="1">
    <source>
        <dbReference type="SAM" id="MobiDB-lite"/>
    </source>
</evidence>
<organism evidence="2 3">
    <name type="scientific">Chloropicon primus</name>
    <dbReference type="NCBI Taxonomy" id="1764295"/>
    <lineage>
        <taxon>Eukaryota</taxon>
        <taxon>Viridiplantae</taxon>
        <taxon>Chlorophyta</taxon>
        <taxon>Chloropicophyceae</taxon>
        <taxon>Chloropicales</taxon>
        <taxon>Chloropicaceae</taxon>
        <taxon>Chloropicon</taxon>
    </lineage>
</organism>
<reference evidence="2 3" key="1">
    <citation type="submission" date="2018-07" db="EMBL/GenBank/DDBJ databases">
        <title>The complete nuclear genome of the prasinophyte Chloropicon primus (CCMP1205).</title>
        <authorList>
            <person name="Pombert J.-F."/>
            <person name="Otis C."/>
            <person name="Turmel M."/>
            <person name="Lemieux C."/>
        </authorList>
    </citation>
    <scope>NUCLEOTIDE SEQUENCE [LARGE SCALE GENOMIC DNA]</scope>
    <source>
        <strain evidence="2 3">CCMP1205</strain>
    </source>
</reference>
<sequence length="181" mass="20566">MSLNYKNTTSEAIPRETTRRRKAETNTMQKSFIHCNEIIGVPFHIKRTGFKDPFDHCNRTDRHNGGEFRTYQSLYGASHGSVDQKPVKFRKDGIPVSAQRIPGKPLMSPKLPSRADLRAGSRYAKTQLKSNIQLGNPNMHDSKQYKSINSLMYCKHKKKKALSNPGIAAEISKRAHQKVWG</sequence>
<evidence type="ECO:0000313" key="2">
    <source>
        <dbReference type="EMBL" id="QDZ23510.1"/>
    </source>
</evidence>
<dbReference type="Proteomes" id="UP000316726">
    <property type="component" value="Chromosome 10"/>
</dbReference>
<gene>
    <name evidence="2" type="ORF">A3770_10p60280</name>
</gene>
<accession>A0A5B8MVN2</accession>
<dbReference type="EMBL" id="CP031043">
    <property type="protein sequence ID" value="QDZ23510.1"/>
    <property type="molecule type" value="Genomic_DNA"/>
</dbReference>
<dbReference type="AlphaFoldDB" id="A0A5B8MVN2"/>
<name>A0A5B8MVN2_9CHLO</name>
<feature type="compositionally biased region" description="Polar residues" evidence="1">
    <location>
        <begin position="1"/>
        <end position="11"/>
    </location>
</feature>